<accession>A0A3N4GMK9</accession>
<name>A0A3N4GMK9_9ACTN</name>
<keyword evidence="2" id="KW-1185">Reference proteome</keyword>
<evidence type="ECO:0000313" key="1">
    <source>
        <dbReference type="EMBL" id="RPA63385.1"/>
    </source>
</evidence>
<dbReference type="PROSITE" id="PS51257">
    <property type="entry name" value="PROKAR_LIPOPROTEIN"/>
    <property type="match status" value="1"/>
</dbReference>
<evidence type="ECO:0008006" key="3">
    <source>
        <dbReference type="Google" id="ProtNLM"/>
    </source>
</evidence>
<dbReference type="AlphaFoldDB" id="A0A3N4GMK9"/>
<protein>
    <recommendedName>
        <fullName evidence="3">DUF2135 domain-containing protein</fullName>
    </recommendedName>
</protein>
<gene>
    <name evidence="1" type="ORF">EF294_07685</name>
</gene>
<dbReference type="RefSeq" id="WP_123927689.1">
    <property type="nucleotide sequence ID" value="NZ_JBPSDP010000001.1"/>
</dbReference>
<sequence length="305" mass="31160">MSSAYVRSRRSRAGRSAIAVLTVILGLTTACSVSGTPVAAGPAIDGFVTGVTAINDSGGSSSTVSGTLGAGQSAGPTLRLPDNVTAINGGSVLQNTTSSAPITSMRIALEAKRNGKATGQPAPGYTELKLGSATTSAAVVMTLAQQLPSEDFAFYFAGVDASGVQGPMVRQEVKALKVGTGAVQVSTSWTVDSDLDLILVEPSGDKIYFNNKASSSGGTLDLDSNADCDIDGKRNENITYPQAPSGTYTVYVNLYSSCGTPATDYVVTVSVGGQQPRTFTGTFTGPGLRTADTSKIREVTTFQVG</sequence>
<dbReference type="Gene3D" id="2.60.120.380">
    <property type="match status" value="1"/>
</dbReference>
<reference evidence="1 2" key="1">
    <citation type="submission" date="2018-11" db="EMBL/GenBank/DDBJ databases">
        <title>Draft genome sequence of Gordonia sp. RS15-1S isolated from rice stems.</title>
        <authorList>
            <person name="Muangham S."/>
        </authorList>
    </citation>
    <scope>NUCLEOTIDE SEQUENCE [LARGE SCALE GENOMIC DNA]</scope>
    <source>
        <strain evidence="1 2">RS15-1S</strain>
    </source>
</reference>
<dbReference type="EMBL" id="RKMH01000005">
    <property type="protein sequence ID" value="RPA63385.1"/>
    <property type="molecule type" value="Genomic_DNA"/>
</dbReference>
<dbReference type="Proteomes" id="UP000267536">
    <property type="component" value="Unassembled WGS sequence"/>
</dbReference>
<evidence type="ECO:0000313" key="2">
    <source>
        <dbReference type="Proteomes" id="UP000267536"/>
    </source>
</evidence>
<comment type="caution">
    <text evidence="1">The sequence shown here is derived from an EMBL/GenBank/DDBJ whole genome shotgun (WGS) entry which is preliminary data.</text>
</comment>
<organism evidence="1 2">
    <name type="scientific">Gordonia oryzae</name>
    <dbReference type="NCBI Taxonomy" id="2487349"/>
    <lineage>
        <taxon>Bacteria</taxon>
        <taxon>Bacillati</taxon>
        <taxon>Actinomycetota</taxon>
        <taxon>Actinomycetes</taxon>
        <taxon>Mycobacteriales</taxon>
        <taxon>Gordoniaceae</taxon>
        <taxon>Gordonia</taxon>
    </lineage>
</organism>
<proteinExistence type="predicted"/>
<dbReference type="OrthoDB" id="1090891at2"/>